<evidence type="ECO:0000259" key="6">
    <source>
        <dbReference type="Pfam" id="PF00501"/>
    </source>
</evidence>
<dbReference type="EMBL" id="WLZY01000002">
    <property type="protein sequence ID" value="NDL56731.1"/>
    <property type="molecule type" value="Genomic_DNA"/>
</dbReference>
<sequence length="607" mass="66766">MTAGATDLAELVKDRPPSIGRMFLDRVEATPDREAYRYPAGGGWSSLTWKQTKDRVWRIGAGLISLGVDYEERVSIAASTRVEWILADLAINSIGAATTTVYPSTNPDDVSHILSDSDTKIAIAEDSEQVQKILEHRDDLPSMTKIVVIDGDSDDDAVITLAQLEELGRELLEQNPTAVDDALEKVGPETLATLVYTSGTGGRPKGVLLVNDNWVYEGVAADVLNILSVDDLQYLWLPLSHVFGKTLEAIQLRVGFATAVDGDLDRIVDNLGVVQPTFMAGAPRIYEKVRAKVTTGVEEEGGAKKKIFDWAFGVGYKVSALRQDGKEPSGLLAFQHGLADKLVFSKIKARMGGRIRFFISGSAKLSKDVAEWFHAADMLILEGYGLTETSAAIFVNLPHSYRFGTVGPPLPGTEVKIADDGEVLVRGAAIMRGYHNLPEISAESFTEDGWFRTGDIGELEDGFLRITDRKKDLIKTSGGKYIAPLKIEVIFKAVSPYASQIVVHGDGRNYCTALVTLDPEAIGDWAKHNDLGELAYEDLTKHPKVREMVQGHIDQLNARLDRWETIKNFEILPHDLTIESGDLTPSMKVKRKAVEKRYMDVLDSMYT</sequence>
<feature type="domain" description="AMP-dependent synthetase/ligase" evidence="6">
    <location>
        <begin position="25"/>
        <end position="435"/>
    </location>
</feature>
<dbReference type="Gene3D" id="3.40.50.12780">
    <property type="entry name" value="N-terminal domain of ligase-like"/>
    <property type="match status" value="2"/>
</dbReference>
<dbReference type="Proteomes" id="UP000460435">
    <property type="component" value="Unassembled WGS sequence"/>
</dbReference>
<dbReference type="SUPFAM" id="SSF56801">
    <property type="entry name" value="Acetyl-CoA synthetase-like"/>
    <property type="match status" value="1"/>
</dbReference>
<organism evidence="7 8">
    <name type="scientific">Phytoactinopolyspora mesophila</name>
    <dbReference type="NCBI Taxonomy" id="2650750"/>
    <lineage>
        <taxon>Bacteria</taxon>
        <taxon>Bacillati</taxon>
        <taxon>Actinomycetota</taxon>
        <taxon>Actinomycetes</taxon>
        <taxon>Jiangellales</taxon>
        <taxon>Jiangellaceae</taxon>
        <taxon>Phytoactinopolyspora</taxon>
    </lineage>
</organism>
<evidence type="ECO:0000313" key="8">
    <source>
        <dbReference type="Proteomes" id="UP000460435"/>
    </source>
</evidence>
<evidence type="ECO:0000256" key="2">
    <source>
        <dbReference type="ARBA" id="ARBA00022598"/>
    </source>
</evidence>
<keyword evidence="4" id="KW-0443">Lipid metabolism</keyword>
<dbReference type="InterPro" id="IPR000873">
    <property type="entry name" value="AMP-dep_synth/lig_dom"/>
</dbReference>
<dbReference type="PANTHER" id="PTHR43272">
    <property type="entry name" value="LONG-CHAIN-FATTY-ACID--COA LIGASE"/>
    <property type="match status" value="1"/>
</dbReference>
<keyword evidence="2" id="KW-0436">Ligase</keyword>
<dbReference type="Pfam" id="PF00501">
    <property type="entry name" value="AMP-binding"/>
    <property type="match status" value="1"/>
</dbReference>
<evidence type="ECO:0000256" key="5">
    <source>
        <dbReference type="ARBA" id="ARBA00032875"/>
    </source>
</evidence>
<evidence type="ECO:0000256" key="4">
    <source>
        <dbReference type="ARBA" id="ARBA00023098"/>
    </source>
</evidence>
<gene>
    <name evidence="7" type="ORF">F7O44_06565</name>
</gene>
<dbReference type="GO" id="GO:0004467">
    <property type="term" value="F:long-chain fatty acid-CoA ligase activity"/>
    <property type="evidence" value="ECO:0007669"/>
    <property type="project" value="TreeGrafter"/>
</dbReference>
<reference evidence="7 8" key="1">
    <citation type="submission" date="2019-11" db="EMBL/GenBank/DDBJ databases">
        <authorList>
            <person name="Li X.-J."/>
            <person name="Feng X.-M."/>
        </authorList>
    </citation>
    <scope>NUCLEOTIDE SEQUENCE [LARGE SCALE GENOMIC DNA]</scope>
    <source>
        <strain evidence="7 8">XMNu-373</strain>
    </source>
</reference>
<protein>
    <recommendedName>
        <fullName evidence="5">Acyl-CoA synthetase</fullName>
    </recommendedName>
</protein>
<dbReference type="CDD" id="cd05907">
    <property type="entry name" value="VL_LC_FACS_like"/>
    <property type="match status" value="1"/>
</dbReference>
<dbReference type="AlphaFoldDB" id="A0A7K3M0A8"/>
<accession>A0A7K3M0A8</accession>
<comment type="caution">
    <text evidence="7">The sequence shown here is derived from an EMBL/GenBank/DDBJ whole genome shotgun (WGS) entry which is preliminary data.</text>
</comment>
<keyword evidence="8" id="KW-1185">Reference proteome</keyword>
<dbReference type="InterPro" id="IPR042099">
    <property type="entry name" value="ANL_N_sf"/>
</dbReference>
<evidence type="ECO:0000256" key="3">
    <source>
        <dbReference type="ARBA" id="ARBA00022832"/>
    </source>
</evidence>
<evidence type="ECO:0000313" key="7">
    <source>
        <dbReference type="EMBL" id="NDL56731.1"/>
    </source>
</evidence>
<dbReference type="PANTHER" id="PTHR43272:SF32">
    <property type="entry name" value="AMP-DEPENDENT SYNTHETASE_LIGASE DOMAIN-CONTAINING PROTEIN"/>
    <property type="match status" value="1"/>
</dbReference>
<dbReference type="RefSeq" id="WP_162449448.1">
    <property type="nucleotide sequence ID" value="NZ_WLZY01000002.1"/>
</dbReference>
<name>A0A7K3M0A8_9ACTN</name>
<evidence type="ECO:0000256" key="1">
    <source>
        <dbReference type="ARBA" id="ARBA00006432"/>
    </source>
</evidence>
<dbReference type="Pfam" id="PF23562">
    <property type="entry name" value="AMP-binding_C_3"/>
    <property type="match status" value="1"/>
</dbReference>
<dbReference type="GO" id="GO:0016020">
    <property type="term" value="C:membrane"/>
    <property type="evidence" value="ECO:0007669"/>
    <property type="project" value="TreeGrafter"/>
</dbReference>
<comment type="similarity">
    <text evidence="1">Belongs to the ATP-dependent AMP-binding enzyme family.</text>
</comment>
<proteinExistence type="inferred from homology"/>
<keyword evidence="3" id="KW-0276">Fatty acid metabolism</keyword>